<dbReference type="InterPro" id="IPR052034">
    <property type="entry name" value="NasD-like"/>
</dbReference>
<proteinExistence type="predicted"/>
<dbReference type="SUPFAM" id="SSF55124">
    <property type="entry name" value="Nitrite/Sulfite reductase N-terminal domain-like"/>
    <property type="match status" value="1"/>
</dbReference>
<evidence type="ECO:0000256" key="3">
    <source>
        <dbReference type="ARBA" id="ARBA00022723"/>
    </source>
</evidence>
<dbReference type="PANTHER" id="PTHR43809">
    <property type="entry name" value="NITRITE REDUCTASE (NADH) LARGE SUBUNIT"/>
    <property type="match status" value="1"/>
</dbReference>
<dbReference type="RefSeq" id="WP_048085180.1">
    <property type="nucleotide sequence ID" value="NZ_CP006933.1"/>
</dbReference>
<feature type="domain" description="Nitrite/Sulfite reductase ferredoxin-like" evidence="8">
    <location>
        <begin position="13"/>
        <end position="76"/>
    </location>
</feature>
<dbReference type="InterPro" id="IPR017220">
    <property type="entry name" value="Sulphite_reductase_assimil"/>
</dbReference>
<dbReference type="PANTHER" id="PTHR43809:SF1">
    <property type="entry name" value="NITRITE REDUCTASE (NADH) LARGE SUBUNIT"/>
    <property type="match status" value="1"/>
</dbReference>
<dbReference type="KEGG" id="mfc:BRM9_1270"/>
<dbReference type="GeneID" id="26739293"/>
<dbReference type="SUPFAM" id="SSF56014">
    <property type="entry name" value="Nitrite and sulphite reductase 4Fe-4S domain-like"/>
    <property type="match status" value="1"/>
</dbReference>
<reference evidence="10" key="2">
    <citation type="submission" date="2014-09" db="EMBL/GenBank/DDBJ databases">
        <authorList>
            <person name="Bishop-Lilly K.A."/>
            <person name="Broomall S.M."/>
            <person name="Chain P.S."/>
            <person name="Chertkov O."/>
            <person name="Coyne S.R."/>
            <person name="Daligault H.E."/>
            <person name="Davenport K.W."/>
            <person name="Erkkila T."/>
            <person name="Frey K.G."/>
            <person name="Gibbons H.S."/>
            <person name="Gu W."/>
            <person name="Jaissle J."/>
            <person name="Johnson S.L."/>
            <person name="Koroleva G.I."/>
            <person name="Ladner J.T."/>
            <person name="Lo C.-C."/>
            <person name="Minogue T.D."/>
            <person name="Munk C."/>
            <person name="Palacios G.F."/>
            <person name="Redden C.L."/>
            <person name="Rosenzweig C.N."/>
            <person name="Scholz M.B."/>
            <person name="Teshima H."/>
            <person name="Xu Y."/>
        </authorList>
    </citation>
    <scope>NUCLEOTIDE SEQUENCE</scope>
    <source>
        <strain evidence="10">Mb9</strain>
    </source>
</reference>
<evidence type="ECO:0000313" key="11">
    <source>
        <dbReference type="EMBL" id="MBF4474508.1"/>
    </source>
</evidence>
<dbReference type="GO" id="GO:0051539">
    <property type="term" value="F:4 iron, 4 sulfur cluster binding"/>
    <property type="evidence" value="ECO:0007669"/>
    <property type="project" value="UniProtKB-KW"/>
</dbReference>
<reference evidence="9" key="1">
    <citation type="submission" date="2013-12" db="EMBL/GenBank/DDBJ databases">
        <title>The complete genome sequence of Methanobacterium sp. BRM9.</title>
        <authorList>
            <consortium name="Pastoral Greenhouse Gas Research Consortium"/>
            <person name="Kelly W.J."/>
            <person name="Leahy S.C."/>
            <person name="Perry R."/>
            <person name="Li D."/>
            <person name="Altermann E."/>
            <person name="Lambie S.C."/>
            <person name="Attwood G.T."/>
        </authorList>
    </citation>
    <scope>NUCLEOTIDE SEQUENCE [LARGE SCALE GENOMIC DNA]</scope>
    <source>
        <strain evidence="9">BRM9</strain>
    </source>
</reference>
<dbReference type="GO" id="GO:0046872">
    <property type="term" value="F:metal ion binding"/>
    <property type="evidence" value="ECO:0007669"/>
    <property type="project" value="UniProtKB-KW"/>
</dbReference>
<evidence type="ECO:0000313" key="9">
    <source>
        <dbReference type="EMBL" id="AIS32085.1"/>
    </source>
</evidence>
<evidence type="ECO:0000256" key="6">
    <source>
        <dbReference type="ARBA" id="ARBA00023014"/>
    </source>
</evidence>
<evidence type="ECO:0000259" key="8">
    <source>
        <dbReference type="Pfam" id="PF03460"/>
    </source>
</evidence>
<dbReference type="EMBL" id="CP006933">
    <property type="protein sequence ID" value="AIS32085.1"/>
    <property type="molecule type" value="Genomic_DNA"/>
</dbReference>
<dbReference type="EMBL" id="LN734822">
    <property type="protein sequence ID" value="CEL24683.1"/>
    <property type="molecule type" value="Genomic_DNA"/>
</dbReference>
<dbReference type="Pfam" id="PF03460">
    <property type="entry name" value="NIR_SIR_ferr"/>
    <property type="match status" value="1"/>
</dbReference>
<keyword evidence="2" id="KW-0349">Heme</keyword>
<dbReference type="PIRSF" id="PIRSF037487">
    <property type="entry name" value="Sulfite_red_assimil"/>
    <property type="match status" value="1"/>
</dbReference>
<evidence type="ECO:0000313" key="12">
    <source>
        <dbReference type="Proteomes" id="UP000029661"/>
    </source>
</evidence>
<dbReference type="AlphaFoldDB" id="A0A089ZGC0"/>
<protein>
    <submittedName>
        <fullName evidence="11">NAD(P)/FAD-dependent oxidoreductase</fullName>
    </submittedName>
    <submittedName>
        <fullName evidence="10">Nitrite reductase (NAD(P)H)</fullName>
        <ecNumber evidence="10">1.7.1.4</ecNumber>
    </submittedName>
    <submittedName>
        <fullName evidence="9">Sulfite reductase</fullName>
    </submittedName>
</protein>
<dbReference type="EC" id="1.7.1.4" evidence="10"/>
<dbReference type="InterPro" id="IPR006067">
    <property type="entry name" value="NO2/SO3_Rdtase_4Fe4S_dom"/>
</dbReference>
<dbReference type="InterPro" id="IPR006066">
    <property type="entry name" value="NO2/SO3_Rdtase_FeS/sirohaem_BS"/>
</dbReference>
<dbReference type="Proteomes" id="UP000606900">
    <property type="component" value="Unassembled WGS sequence"/>
</dbReference>
<dbReference type="PATRIC" id="fig|2162.10.peg.1090"/>
<dbReference type="PROSITE" id="PS00365">
    <property type="entry name" value="NIR_SIR"/>
    <property type="match status" value="1"/>
</dbReference>
<gene>
    <name evidence="9" type="ORF">BRM9_1270</name>
    <name evidence="11" type="ORF">ISP06_03420</name>
    <name evidence="10" type="ORF">MB9_1044</name>
</gene>
<evidence type="ECO:0000256" key="1">
    <source>
        <dbReference type="ARBA" id="ARBA00022485"/>
    </source>
</evidence>
<dbReference type="InterPro" id="IPR005117">
    <property type="entry name" value="NiRdtase/SiRdtase_haem-b_fer"/>
</dbReference>
<dbReference type="Gene3D" id="3.30.413.10">
    <property type="entry name" value="Sulfite Reductase Hemoprotein, domain 1"/>
    <property type="match status" value="1"/>
</dbReference>
<evidence type="ECO:0000313" key="13">
    <source>
        <dbReference type="Proteomes" id="UP000062768"/>
    </source>
</evidence>
<dbReference type="OrthoDB" id="15347at2157"/>
<dbReference type="GO" id="GO:0008942">
    <property type="term" value="F:nitrite reductase [NAD(P)H] activity"/>
    <property type="evidence" value="ECO:0007669"/>
    <property type="project" value="UniProtKB-EC"/>
</dbReference>
<dbReference type="EMBL" id="JADIIL010000014">
    <property type="protein sequence ID" value="MBF4474508.1"/>
    <property type="molecule type" value="Genomic_DNA"/>
</dbReference>
<dbReference type="Gene3D" id="3.90.480.20">
    <property type="match status" value="1"/>
</dbReference>
<name>A0A089ZGC0_METFO</name>
<evidence type="ECO:0000259" key="7">
    <source>
        <dbReference type="Pfam" id="PF01077"/>
    </source>
</evidence>
<dbReference type="PRINTS" id="PR00397">
    <property type="entry name" value="SIROHAEM"/>
</dbReference>
<dbReference type="InterPro" id="IPR045854">
    <property type="entry name" value="NO2/SO3_Rdtase_4Fe4S_sf"/>
</dbReference>
<sequence length="219" mass="24297">MSENIPEKGAVIQKDLETYAIIPYIPGGLVDPDTLIKIANTAQKYHAKTLKVTSNQSIAIIGIKYDDIDRIWEDLDMKPGGFIGKKVRTAKICPGTTYCKRAQQDSISLGLEIDERFQGIELPNKLKIGVSGCPNSCSESGVKDIGLIGFRKGWRILVGGTSGIKPMIGQTLAQDLQDDEVLELIGKIIEYYQENGDKKRLGRFIERIGFERFKNAVLH</sequence>
<dbReference type="Pfam" id="PF01077">
    <property type="entry name" value="NIR_SIR"/>
    <property type="match status" value="1"/>
</dbReference>
<dbReference type="STRING" id="2162.BRM9_1270"/>
<dbReference type="Proteomes" id="UP000062768">
    <property type="component" value="Chromosome I"/>
</dbReference>
<keyword evidence="13" id="KW-1185">Reference proteome</keyword>
<evidence type="ECO:0000313" key="10">
    <source>
        <dbReference type="EMBL" id="CEL24683.1"/>
    </source>
</evidence>
<dbReference type="Proteomes" id="UP000029661">
    <property type="component" value="Chromosome"/>
</dbReference>
<keyword evidence="4 10" id="KW-0560">Oxidoreductase</keyword>
<evidence type="ECO:0000256" key="5">
    <source>
        <dbReference type="ARBA" id="ARBA00023004"/>
    </source>
</evidence>
<reference evidence="11" key="3">
    <citation type="submission" date="2020-10" db="EMBL/GenBank/DDBJ databases">
        <title>Dehalococcoides mccartyi of a TCE/Cr reducing biochatode.</title>
        <authorList>
            <person name="Matturro B."/>
        </authorList>
    </citation>
    <scope>NUCLEOTIDE SEQUENCE</scope>
    <source>
        <strain evidence="11">Bin2</strain>
    </source>
</reference>
<evidence type="ECO:0000256" key="4">
    <source>
        <dbReference type="ARBA" id="ARBA00023002"/>
    </source>
</evidence>
<dbReference type="GO" id="GO:0020037">
    <property type="term" value="F:heme binding"/>
    <property type="evidence" value="ECO:0007669"/>
    <property type="project" value="InterPro"/>
</dbReference>
<keyword evidence="5" id="KW-0408">Iron</keyword>
<organism evidence="9 12">
    <name type="scientific">Methanobacterium formicicum</name>
    <dbReference type="NCBI Taxonomy" id="2162"/>
    <lineage>
        <taxon>Archaea</taxon>
        <taxon>Methanobacteriati</taxon>
        <taxon>Methanobacteriota</taxon>
        <taxon>Methanomada group</taxon>
        <taxon>Methanobacteria</taxon>
        <taxon>Methanobacteriales</taxon>
        <taxon>Methanobacteriaceae</taxon>
        <taxon>Methanobacterium</taxon>
    </lineage>
</organism>
<accession>A0A089ZGC0</accession>
<keyword evidence="3" id="KW-0479">Metal-binding</keyword>
<dbReference type="InterPro" id="IPR036136">
    <property type="entry name" value="Nit/Sulf_reduc_fer-like_dom_sf"/>
</dbReference>
<keyword evidence="1" id="KW-0004">4Fe-4S</keyword>
<keyword evidence="6" id="KW-0411">Iron-sulfur</keyword>
<evidence type="ECO:0000256" key="2">
    <source>
        <dbReference type="ARBA" id="ARBA00022617"/>
    </source>
</evidence>
<feature type="domain" description="Nitrite/sulphite reductase 4Fe-4S" evidence="7">
    <location>
        <begin position="84"/>
        <end position="217"/>
    </location>
</feature>